<dbReference type="CDD" id="cd02440">
    <property type="entry name" value="AdoMet_MTases"/>
    <property type="match status" value="1"/>
</dbReference>
<comment type="caution">
    <text evidence="6">Lacks conserved residue(s) required for the propagation of feature annotation.</text>
</comment>
<evidence type="ECO:0000256" key="1">
    <source>
        <dbReference type="ARBA" id="ARBA00022490"/>
    </source>
</evidence>
<feature type="binding site" evidence="6">
    <location>
        <position position="67"/>
    </location>
    <ligand>
        <name>S-adenosyl-L-methionine</name>
        <dbReference type="ChEBI" id="CHEBI:59789"/>
    </ligand>
</feature>
<dbReference type="PANTHER" id="PTHR31760:SF0">
    <property type="entry name" value="S-ADENOSYL-L-METHIONINE-DEPENDENT METHYLTRANSFERASES SUPERFAMILY PROTEIN"/>
    <property type="match status" value="1"/>
</dbReference>
<name>A0ABP7XRU2_9ACTN</name>
<dbReference type="EMBL" id="BAAAZH010000024">
    <property type="protein sequence ID" value="GAA4124393.1"/>
    <property type="molecule type" value="Genomic_DNA"/>
</dbReference>
<dbReference type="PANTHER" id="PTHR31760">
    <property type="entry name" value="S-ADENOSYL-L-METHIONINE-DEPENDENT METHYLTRANSFERASES SUPERFAMILY PROTEIN"/>
    <property type="match status" value="1"/>
</dbReference>
<protein>
    <recommendedName>
        <fullName evidence="6">Ribosomal RNA small subunit methyltransferase G</fullName>
        <ecNumber evidence="6">2.1.1.-</ecNumber>
    </recommendedName>
    <alternativeName>
        <fullName evidence="6">16S rRNA 7-methylguanosine methyltransferase</fullName>
        <shortName evidence="6">16S rRNA m7G methyltransferase</shortName>
    </alternativeName>
</protein>
<evidence type="ECO:0000256" key="5">
    <source>
        <dbReference type="ARBA" id="ARBA00022691"/>
    </source>
</evidence>
<evidence type="ECO:0000256" key="6">
    <source>
        <dbReference type="HAMAP-Rule" id="MF_00074"/>
    </source>
</evidence>
<keyword evidence="5 6" id="KW-0949">S-adenosyl-L-methionine</keyword>
<reference evidence="8" key="1">
    <citation type="journal article" date="2019" name="Int. J. Syst. Evol. Microbiol.">
        <title>The Global Catalogue of Microorganisms (GCM) 10K type strain sequencing project: providing services to taxonomists for standard genome sequencing and annotation.</title>
        <authorList>
            <consortium name="The Broad Institute Genomics Platform"/>
            <consortium name="The Broad Institute Genome Sequencing Center for Infectious Disease"/>
            <person name="Wu L."/>
            <person name="Ma J."/>
        </authorList>
    </citation>
    <scope>NUCLEOTIDE SEQUENCE [LARGE SCALE GENOMIC DNA]</scope>
    <source>
        <strain evidence="8">JCM 16703</strain>
    </source>
</reference>
<keyword evidence="2 6" id="KW-0698">rRNA processing</keyword>
<comment type="similarity">
    <text evidence="6">Belongs to the methyltransferase superfamily. RNA methyltransferase RsmG family.</text>
</comment>
<accession>A0ABP7XRU2</accession>
<organism evidence="7 8">
    <name type="scientific">Nocardioides fonticola</name>
    <dbReference type="NCBI Taxonomy" id="450363"/>
    <lineage>
        <taxon>Bacteria</taxon>
        <taxon>Bacillati</taxon>
        <taxon>Actinomycetota</taxon>
        <taxon>Actinomycetes</taxon>
        <taxon>Propionibacteriales</taxon>
        <taxon>Nocardioidaceae</taxon>
        <taxon>Nocardioides</taxon>
    </lineage>
</organism>
<keyword evidence="4 6" id="KW-0808">Transferase</keyword>
<comment type="function">
    <text evidence="6">Specifically methylates the N7 position of a guanine in 16S rRNA.</text>
</comment>
<feature type="binding site" evidence="6">
    <location>
        <position position="72"/>
    </location>
    <ligand>
        <name>S-adenosyl-L-methionine</name>
        <dbReference type="ChEBI" id="CHEBI:59789"/>
    </ligand>
</feature>
<proteinExistence type="inferred from homology"/>
<comment type="subcellular location">
    <subcellularLocation>
        <location evidence="6">Cytoplasm</location>
    </subcellularLocation>
</comment>
<keyword evidence="1 6" id="KW-0963">Cytoplasm</keyword>
<dbReference type="HAMAP" id="MF_00074">
    <property type="entry name" value="16SrRNA_methyltr_G"/>
    <property type="match status" value="1"/>
</dbReference>
<dbReference type="Gene3D" id="3.40.50.150">
    <property type="entry name" value="Vaccinia Virus protein VP39"/>
    <property type="match status" value="1"/>
</dbReference>
<dbReference type="Proteomes" id="UP001501495">
    <property type="component" value="Unassembled WGS sequence"/>
</dbReference>
<evidence type="ECO:0000313" key="7">
    <source>
        <dbReference type="EMBL" id="GAA4124393.1"/>
    </source>
</evidence>
<dbReference type="InterPro" id="IPR003682">
    <property type="entry name" value="rRNA_ssu_MeTfrase_G"/>
</dbReference>
<keyword evidence="8" id="KW-1185">Reference proteome</keyword>
<dbReference type="SUPFAM" id="SSF53335">
    <property type="entry name" value="S-adenosyl-L-methionine-dependent methyltransferases"/>
    <property type="match status" value="1"/>
</dbReference>
<comment type="caution">
    <text evidence="7">The sequence shown here is derived from an EMBL/GenBank/DDBJ whole genome shotgun (WGS) entry which is preliminary data.</text>
</comment>
<dbReference type="InterPro" id="IPR029063">
    <property type="entry name" value="SAM-dependent_MTases_sf"/>
</dbReference>
<evidence type="ECO:0000313" key="8">
    <source>
        <dbReference type="Proteomes" id="UP001501495"/>
    </source>
</evidence>
<evidence type="ECO:0000256" key="4">
    <source>
        <dbReference type="ARBA" id="ARBA00022679"/>
    </source>
</evidence>
<evidence type="ECO:0000256" key="2">
    <source>
        <dbReference type="ARBA" id="ARBA00022552"/>
    </source>
</evidence>
<evidence type="ECO:0000256" key="3">
    <source>
        <dbReference type="ARBA" id="ARBA00022603"/>
    </source>
</evidence>
<gene>
    <name evidence="6 7" type="primary">rsmG</name>
    <name evidence="7" type="ORF">GCM10022215_32090</name>
</gene>
<dbReference type="EC" id="2.1.1.-" evidence="6"/>
<sequence>MPPEARRVFAAERLPLLEVYATSLATAGVERGLIGPREVPRLWARHLLNCGALAGVIGADLTVADVGSGAGLPGLVLAIARPDLRVTLIEPLLRRTTYLSEVVDALDLANVEVVRGRADELHGRRTFDVVTSRAVAPLERLLPWSMPLVAREGELVAMKGSSVADEVESVADRWARWGLASPRIEPIGADLPDGGTVVLRVAWAGAPLVSLPVGPRPRRAASGRSRRPRRPR</sequence>
<dbReference type="Pfam" id="PF02527">
    <property type="entry name" value="GidB"/>
    <property type="match status" value="1"/>
</dbReference>
<keyword evidence="3 6" id="KW-0489">Methyltransferase</keyword>
<feature type="binding site" evidence="6">
    <location>
        <position position="133"/>
    </location>
    <ligand>
        <name>S-adenosyl-L-methionine</name>
        <dbReference type="ChEBI" id="CHEBI:59789"/>
    </ligand>
</feature>
<dbReference type="NCBIfam" id="TIGR00138">
    <property type="entry name" value="rsmG_gidB"/>
    <property type="match status" value="1"/>
</dbReference>